<keyword evidence="4" id="KW-1185">Reference proteome</keyword>
<comment type="caution">
    <text evidence="1">The sequence shown here is derived from an EMBL/GenBank/DDBJ whole genome shotgun (WGS) entry which is preliminary data.</text>
</comment>
<dbReference type="Proteomes" id="UP000295547">
    <property type="component" value="Unassembled WGS sequence"/>
</dbReference>
<dbReference type="EMBL" id="SMBJ01000001">
    <property type="protein sequence ID" value="TCU30530.1"/>
    <property type="molecule type" value="Genomic_DNA"/>
</dbReference>
<gene>
    <name evidence="2" type="ORF">EV129_101750</name>
    <name evidence="1" type="ORF">EV130_101101</name>
</gene>
<accession>A0A4R3R5X9</accession>
<name>A0A4R3R5X9_9HYPH</name>
<evidence type="ECO:0000313" key="4">
    <source>
        <dbReference type="Proteomes" id="UP000295547"/>
    </source>
</evidence>
<reference evidence="3 4" key="1">
    <citation type="submission" date="2019-03" db="EMBL/GenBank/DDBJ databases">
        <title>Genomic Encyclopedia of Type Strains, Phase IV (KMG-V): Genome sequencing to study the core and pangenomes of soil and plant-associated prokaryotes.</title>
        <authorList>
            <person name="Whitman W."/>
        </authorList>
    </citation>
    <scope>NUCLEOTIDE SEQUENCE [LARGE SCALE GENOMIC DNA]</scope>
    <source>
        <strain evidence="1 4">Gr42</strain>
        <strain evidence="2 3">IE4868</strain>
    </source>
</reference>
<evidence type="ECO:0000313" key="3">
    <source>
        <dbReference type="Proteomes" id="UP000295507"/>
    </source>
</evidence>
<evidence type="ECO:0000313" key="1">
    <source>
        <dbReference type="EMBL" id="TCU30530.1"/>
    </source>
</evidence>
<evidence type="ECO:0000313" key="2">
    <source>
        <dbReference type="EMBL" id="TCU41459.1"/>
    </source>
</evidence>
<organism evidence="1 4">
    <name type="scientific">Rhizobium azibense</name>
    <dbReference type="NCBI Taxonomy" id="1136135"/>
    <lineage>
        <taxon>Bacteria</taxon>
        <taxon>Pseudomonadati</taxon>
        <taxon>Pseudomonadota</taxon>
        <taxon>Alphaproteobacteria</taxon>
        <taxon>Hyphomicrobiales</taxon>
        <taxon>Rhizobiaceae</taxon>
        <taxon>Rhizobium/Agrobacterium group</taxon>
        <taxon>Rhizobium</taxon>
    </lineage>
</organism>
<protein>
    <submittedName>
        <fullName evidence="1">Uncharacterized protein</fullName>
    </submittedName>
</protein>
<dbReference type="EMBL" id="SMBK01000001">
    <property type="protein sequence ID" value="TCU41459.1"/>
    <property type="molecule type" value="Genomic_DNA"/>
</dbReference>
<sequence>MAAVKFSAAAHLRHLKIKDAGSEADFTEKEYQR</sequence>
<proteinExistence type="predicted"/>
<dbReference type="AlphaFoldDB" id="A0A4R3R5X9"/>
<dbReference type="Proteomes" id="UP000295507">
    <property type="component" value="Unassembled WGS sequence"/>
</dbReference>